<dbReference type="AlphaFoldDB" id="A0AAN6RG48"/>
<evidence type="ECO:0000256" key="6">
    <source>
        <dbReference type="ARBA" id="ARBA00023136"/>
    </source>
</evidence>
<keyword evidence="11" id="KW-1185">Reference proteome</keyword>
<feature type="transmembrane region" description="Helical" evidence="8">
    <location>
        <begin position="284"/>
        <end position="303"/>
    </location>
</feature>
<organism evidence="10 11">
    <name type="scientific">Pseudopithomyces chartarum</name>
    <dbReference type="NCBI Taxonomy" id="1892770"/>
    <lineage>
        <taxon>Eukaryota</taxon>
        <taxon>Fungi</taxon>
        <taxon>Dikarya</taxon>
        <taxon>Ascomycota</taxon>
        <taxon>Pezizomycotina</taxon>
        <taxon>Dothideomycetes</taxon>
        <taxon>Pleosporomycetidae</taxon>
        <taxon>Pleosporales</taxon>
        <taxon>Massarineae</taxon>
        <taxon>Didymosphaeriaceae</taxon>
        <taxon>Pseudopithomyces</taxon>
    </lineage>
</organism>
<keyword evidence="6 8" id="KW-0472">Membrane</keyword>
<dbReference type="PANTHER" id="PTHR23506:SF35">
    <property type="entry name" value="MAJOR FACILITATOR SUPERFAMILY (MFS) PROFILE DOMAIN-CONTAINING PROTEIN-RELATED"/>
    <property type="match status" value="1"/>
</dbReference>
<gene>
    <name evidence="10" type="ORF">GRF29_106g1487212</name>
</gene>
<feature type="transmembrane region" description="Helical" evidence="8">
    <location>
        <begin position="86"/>
        <end position="110"/>
    </location>
</feature>
<evidence type="ECO:0000256" key="7">
    <source>
        <dbReference type="SAM" id="MobiDB-lite"/>
    </source>
</evidence>
<comment type="caution">
    <text evidence="10">The sequence shown here is derived from an EMBL/GenBank/DDBJ whole genome shotgun (WGS) entry which is preliminary data.</text>
</comment>
<accession>A0AAN6RG48</accession>
<name>A0AAN6RG48_9PLEO</name>
<dbReference type="SUPFAM" id="SSF103473">
    <property type="entry name" value="MFS general substrate transporter"/>
    <property type="match status" value="1"/>
</dbReference>
<feature type="region of interest" description="Disordered" evidence="7">
    <location>
        <begin position="199"/>
        <end position="226"/>
    </location>
</feature>
<evidence type="ECO:0000259" key="9">
    <source>
        <dbReference type="PROSITE" id="PS50850"/>
    </source>
</evidence>
<feature type="transmembrane region" description="Helical" evidence="8">
    <location>
        <begin position="174"/>
        <end position="194"/>
    </location>
</feature>
<dbReference type="Proteomes" id="UP001280581">
    <property type="component" value="Unassembled WGS sequence"/>
</dbReference>
<evidence type="ECO:0000256" key="3">
    <source>
        <dbReference type="ARBA" id="ARBA00022448"/>
    </source>
</evidence>
<evidence type="ECO:0000313" key="11">
    <source>
        <dbReference type="Proteomes" id="UP001280581"/>
    </source>
</evidence>
<feature type="transmembrane region" description="Helical" evidence="8">
    <location>
        <begin position="55"/>
        <end position="74"/>
    </location>
</feature>
<dbReference type="InterPro" id="IPR001958">
    <property type="entry name" value="Tet-R_TetA/multi-R_MdtG-like"/>
</dbReference>
<feature type="transmembrane region" description="Helical" evidence="8">
    <location>
        <begin position="401"/>
        <end position="418"/>
    </location>
</feature>
<dbReference type="GO" id="GO:0016020">
    <property type="term" value="C:membrane"/>
    <property type="evidence" value="ECO:0007669"/>
    <property type="project" value="UniProtKB-SubCell"/>
</dbReference>
<keyword evidence="3" id="KW-0813">Transport</keyword>
<dbReference type="CDD" id="cd17325">
    <property type="entry name" value="MFS_MdtG_SLC18_like"/>
    <property type="match status" value="1"/>
</dbReference>
<protein>
    <recommendedName>
        <fullName evidence="9">Major facilitator superfamily (MFS) profile domain-containing protein</fullName>
    </recommendedName>
</protein>
<feature type="transmembrane region" description="Helical" evidence="8">
    <location>
        <begin position="116"/>
        <end position="133"/>
    </location>
</feature>
<feature type="transmembrane region" description="Helical" evidence="8">
    <location>
        <begin position="245"/>
        <end position="264"/>
    </location>
</feature>
<feature type="transmembrane region" description="Helical" evidence="8">
    <location>
        <begin position="310"/>
        <end position="327"/>
    </location>
</feature>
<keyword evidence="5 8" id="KW-1133">Transmembrane helix</keyword>
<dbReference type="PRINTS" id="PR01035">
    <property type="entry name" value="TCRTETA"/>
</dbReference>
<feature type="compositionally biased region" description="Basic and acidic residues" evidence="7">
    <location>
        <begin position="199"/>
        <end position="208"/>
    </location>
</feature>
<feature type="domain" description="Major facilitator superfamily (MFS) profile" evidence="9">
    <location>
        <begin position="15"/>
        <end position="452"/>
    </location>
</feature>
<dbReference type="PANTHER" id="PTHR23506">
    <property type="entry name" value="GH10249P"/>
    <property type="match status" value="1"/>
</dbReference>
<dbReference type="InterPro" id="IPR020846">
    <property type="entry name" value="MFS_dom"/>
</dbReference>
<comment type="subcellular location">
    <subcellularLocation>
        <location evidence="1">Membrane</location>
        <topology evidence="1">Multi-pass membrane protein</topology>
    </subcellularLocation>
</comment>
<evidence type="ECO:0000256" key="8">
    <source>
        <dbReference type="SAM" id="Phobius"/>
    </source>
</evidence>
<keyword evidence="4 8" id="KW-0812">Transmembrane</keyword>
<dbReference type="GO" id="GO:0022857">
    <property type="term" value="F:transmembrane transporter activity"/>
    <property type="evidence" value="ECO:0007669"/>
    <property type="project" value="InterPro"/>
</dbReference>
<comment type="similarity">
    <text evidence="2">Belongs to the major facilitator superfamily. Vesicular transporter family.</text>
</comment>
<dbReference type="InterPro" id="IPR011701">
    <property type="entry name" value="MFS"/>
</dbReference>
<feature type="transmembrane region" description="Helical" evidence="8">
    <location>
        <begin position="424"/>
        <end position="445"/>
    </location>
</feature>
<proteinExistence type="inferred from homology"/>
<dbReference type="InterPro" id="IPR036259">
    <property type="entry name" value="MFS_trans_sf"/>
</dbReference>
<dbReference type="EMBL" id="WVTA01000010">
    <property type="protein sequence ID" value="KAK3204035.1"/>
    <property type="molecule type" value="Genomic_DNA"/>
</dbReference>
<evidence type="ECO:0000256" key="5">
    <source>
        <dbReference type="ARBA" id="ARBA00022989"/>
    </source>
</evidence>
<feature type="transmembrane region" description="Helical" evidence="8">
    <location>
        <begin position="145"/>
        <end position="168"/>
    </location>
</feature>
<dbReference type="Pfam" id="PF07690">
    <property type="entry name" value="MFS_1"/>
    <property type="match status" value="1"/>
</dbReference>
<reference evidence="10 11" key="1">
    <citation type="submission" date="2021-02" db="EMBL/GenBank/DDBJ databases">
        <title>Genome assembly of Pseudopithomyces chartarum.</title>
        <authorList>
            <person name="Jauregui R."/>
            <person name="Singh J."/>
            <person name="Voisey C."/>
        </authorList>
    </citation>
    <scope>NUCLEOTIDE SEQUENCE [LARGE SCALE GENOMIC DNA]</scope>
    <source>
        <strain evidence="10 11">AGR01</strain>
    </source>
</reference>
<evidence type="ECO:0000256" key="1">
    <source>
        <dbReference type="ARBA" id="ARBA00004141"/>
    </source>
</evidence>
<evidence type="ECO:0000313" key="10">
    <source>
        <dbReference type="EMBL" id="KAK3204035.1"/>
    </source>
</evidence>
<dbReference type="PROSITE" id="PS50850">
    <property type="entry name" value="MFS"/>
    <property type="match status" value="1"/>
</dbReference>
<dbReference type="Gene3D" id="1.20.1250.20">
    <property type="entry name" value="MFS general substrate transporter like domains"/>
    <property type="match status" value="2"/>
</dbReference>
<dbReference type="InterPro" id="IPR050930">
    <property type="entry name" value="MFS_Vesicular_Transporter"/>
</dbReference>
<feature type="transmembrane region" description="Helical" evidence="8">
    <location>
        <begin position="347"/>
        <end position="366"/>
    </location>
</feature>
<sequence>MEPAPHSWRKSKTLLLFTATLGLFTENFLYGFVVPILPYMIEKRLHQDPSVTQRFTTELLVLLGLISIPAAPIIGHFADATTSRKIPLLISLAGCSVGTLLVALTPSVWALYAGRILQGVAGTGAWIVGFAMLTDAAGSKHMGKALGFAGSFITAGIVTGPAVAGAMLDWFGYWPAWAVPLGLLAIDFIARLAMVEDRSTEKDTKDSTPETEPLLESGEPSTPTASTVEIKGSARNFWSIMFRKGQTYAAIFNVIAFAMVLSGFDATLPVHLRNTFGWSPAPIGSIFLGLQIPSMFLAPFVGWLRDRIGLRWPTTIGWALSAPLLWFSGVPGNDDFLGVGSGTRGQAAFVATIIGIGIATSFVRGAGTFQLTTILHELKAEDPMVFGPGGGSSRMFSLTEMSFAVGLLLGPLICGALAESVGFYWTSCALAIAAAFVACTSFIFFTHRSPIREPLADEQDESC</sequence>
<evidence type="ECO:0000256" key="4">
    <source>
        <dbReference type="ARBA" id="ARBA00022692"/>
    </source>
</evidence>
<evidence type="ECO:0000256" key="2">
    <source>
        <dbReference type="ARBA" id="ARBA00006829"/>
    </source>
</evidence>